<evidence type="ECO:0008006" key="3">
    <source>
        <dbReference type="Google" id="ProtNLM"/>
    </source>
</evidence>
<dbReference type="OrthoDB" id="3621238at2"/>
<dbReference type="RefSeq" id="WP_037057297.1">
    <property type="nucleotide sequence ID" value="NZ_AUII01000012.1"/>
</dbReference>
<evidence type="ECO:0000313" key="2">
    <source>
        <dbReference type="Proteomes" id="UP000321328"/>
    </source>
</evidence>
<sequence length="134" mass="14499">MTLPPFPDAELLLLDLLEPIAGDGTTVTHTDTDLAAPCVQVMRTGGRDDGVTDRARMQITCYGADRRAAWELSARVAQVVLAAGGTAVTGDYVTNVLIDSTATIIAGRELGQRNPDLRIVISEFWVSFRRPWSV</sequence>
<comment type="caution">
    <text evidence="1">The sequence shown here is derived from an EMBL/GenBank/DDBJ whole genome shotgun (WGS) entry which is preliminary data.</text>
</comment>
<dbReference type="AlphaFoldDB" id="A0A511D3K5"/>
<name>A0A511D3K5_9PSEU</name>
<organism evidence="1 2">
    <name type="scientific">Pseudonocardia asaccharolytica DSM 44247 = NBRC 16224</name>
    <dbReference type="NCBI Taxonomy" id="1123024"/>
    <lineage>
        <taxon>Bacteria</taxon>
        <taxon>Bacillati</taxon>
        <taxon>Actinomycetota</taxon>
        <taxon>Actinomycetes</taxon>
        <taxon>Pseudonocardiales</taxon>
        <taxon>Pseudonocardiaceae</taxon>
        <taxon>Pseudonocardia</taxon>
    </lineage>
</organism>
<evidence type="ECO:0000313" key="1">
    <source>
        <dbReference type="EMBL" id="GEL19360.1"/>
    </source>
</evidence>
<keyword evidence="2" id="KW-1185">Reference proteome</keyword>
<proteinExistence type="predicted"/>
<dbReference type="EMBL" id="BJVI01000035">
    <property type="protein sequence ID" value="GEL19360.1"/>
    <property type="molecule type" value="Genomic_DNA"/>
</dbReference>
<dbReference type="Pfam" id="PF23841">
    <property type="entry name" value="Phage_tail_terminator_2"/>
    <property type="match status" value="1"/>
</dbReference>
<accession>A0A511D3K5</accession>
<reference evidence="1 2" key="1">
    <citation type="submission" date="2019-07" db="EMBL/GenBank/DDBJ databases">
        <title>Whole genome shotgun sequence of Pseudonocardia asaccharolytica NBRC 16224.</title>
        <authorList>
            <person name="Hosoyama A."/>
            <person name="Uohara A."/>
            <person name="Ohji S."/>
            <person name="Ichikawa N."/>
        </authorList>
    </citation>
    <scope>NUCLEOTIDE SEQUENCE [LARGE SCALE GENOMIC DNA]</scope>
    <source>
        <strain evidence="1 2">NBRC 16224</strain>
    </source>
</reference>
<protein>
    <recommendedName>
        <fullName evidence="3">DUF3168 domain-containing protein</fullName>
    </recommendedName>
</protein>
<dbReference type="Proteomes" id="UP000321328">
    <property type="component" value="Unassembled WGS sequence"/>
</dbReference>
<gene>
    <name evidence="1" type="ORF">PA7_31970</name>
</gene>
<dbReference type="STRING" id="1123024.GCA_000423625_02889"/>
<dbReference type="InterPro" id="IPR057003">
    <property type="entry name" value="Phage_tail_terminator_2"/>
</dbReference>